<dbReference type="InterPro" id="IPR001647">
    <property type="entry name" value="HTH_TetR"/>
</dbReference>
<dbReference type="Pfam" id="PF00440">
    <property type="entry name" value="TetR_N"/>
    <property type="match status" value="1"/>
</dbReference>
<accession>A0A480ALP2</accession>
<evidence type="ECO:0000313" key="6">
    <source>
        <dbReference type="EMBL" id="GCL61926.1"/>
    </source>
</evidence>
<name>A0A480ALP2_9BURK</name>
<comment type="caution">
    <text evidence="6">The sequence shown here is derived from an EMBL/GenBank/DDBJ whole genome shotgun (WGS) entry which is preliminary data.</text>
</comment>
<evidence type="ECO:0000259" key="5">
    <source>
        <dbReference type="PROSITE" id="PS50977"/>
    </source>
</evidence>
<feature type="domain" description="HTH tetR-type" evidence="5">
    <location>
        <begin position="1"/>
        <end position="50"/>
    </location>
</feature>
<dbReference type="SUPFAM" id="SSF46689">
    <property type="entry name" value="Homeodomain-like"/>
    <property type="match status" value="1"/>
</dbReference>
<dbReference type="EMBL" id="BJCL01000002">
    <property type="protein sequence ID" value="GCL61926.1"/>
    <property type="molecule type" value="Genomic_DNA"/>
</dbReference>
<dbReference type="Proteomes" id="UP000301751">
    <property type="component" value="Unassembled WGS sequence"/>
</dbReference>
<evidence type="ECO:0000256" key="3">
    <source>
        <dbReference type="ARBA" id="ARBA00023163"/>
    </source>
</evidence>
<dbReference type="PROSITE" id="PS50977">
    <property type="entry name" value="HTH_TETR_2"/>
    <property type="match status" value="1"/>
</dbReference>
<dbReference type="PANTHER" id="PTHR47506:SF1">
    <property type="entry name" value="HTH-TYPE TRANSCRIPTIONAL REGULATOR YJDC"/>
    <property type="match status" value="1"/>
</dbReference>
<keyword evidence="3" id="KW-0804">Transcription</keyword>
<keyword evidence="2 4" id="KW-0238">DNA-binding</keyword>
<sequence length="174" mass="18630">MQAYWQDDRAAVSINALCQLAGVSKPSLYRDFGSEDGLTAAVLAHYAQSVLGPLEDLLSSPAALADKLDTLIRIVSDDPGMAAGCLYAKMRATRSRFGPQTQRGLADLETHMLAVYTRLFRDSAARGNWRGHLDPALAAGYLHEQVGLAFSQRAAGVPSATVRAWLVLATSALV</sequence>
<dbReference type="InterPro" id="IPR009057">
    <property type="entry name" value="Homeodomain-like_sf"/>
</dbReference>
<evidence type="ECO:0000256" key="4">
    <source>
        <dbReference type="PROSITE-ProRule" id="PRU00335"/>
    </source>
</evidence>
<dbReference type="SUPFAM" id="SSF48498">
    <property type="entry name" value="Tetracyclin repressor-like, C-terminal domain"/>
    <property type="match status" value="1"/>
</dbReference>
<dbReference type="Gene3D" id="1.10.357.10">
    <property type="entry name" value="Tetracycline Repressor, domain 2"/>
    <property type="match status" value="1"/>
</dbReference>
<dbReference type="GO" id="GO:0003677">
    <property type="term" value="F:DNA binding"/>
    <property type="evidence" value="ECO:0007669"/>
    <property type="project" value="UniProtKB-UniRule"/>
</dbReference>
<evidence type="ECO:0000256" key="1">
    <source>
        <dbReference type="ARBA" id="ARBA00023015"/>
    </source>
</evidence>
<keyword evidence="1" id="KW-0805">Transcription regulation</keyword>
<gene>
    <name evidence="6" type="ORF">AQPW35_10070</name>
</gene>
<dbReference type="AlphaFoldDB" id="A0A480ALP2"/>
<evidence type="ECO:0000313" key="7">
    <source>
        <dbReference type="Proteomes" id="UP000301751"/>
    </source>
</evidence>
<feature type="DNA-binding region" description="H-T-H motif" evidence="4">
    <location>
        <begin position="13"/>
        <end position="32"/>
    </location>
</feature>
<proteinExistence type="predicted"/>
<keyword evidence="7" id="KW-1185">Reference proteome</keyword>
<protein>
    <recommendedName>
        <fullName evidence="5">HTH tetR-type domain-containing protein</fullName>
    </recommendedName>
</protein>
<organism evidence="6 7">
    <name type="scientific">Pseudaquabacterium pictum</name>
    <dbReference type="NCBI Taxonomy" id="2315236"/>
    <lineage>
        <taxon>Bacteria</taxon>
        <taxon>Pseudomonadati</taxon>
        <taxon>Pseudomonadota</taxon>
        <taxon>Betaproteobacteria</taxon>
        <taxon>Burkholderiales</taxon>
        <taxon>Sphaerotilaceae</taxon>
        <taxon>Pseudaquabacterium</taxon>
    </lineage>
</organism>
<reference evidence="7" key="1">
    <citation type="submission" date="2019-03" db="EMBL/GenBank/DDBJ databases">
        <title>Aquabacterium pictum sp.nov., the first bacteriochlorophyll a-containing freshwater bacterium in the genus Aquabacterium of the class Betaproteobacteria.</title>
        <authorList>
            <person name="Hirose S."/>
            <person name="Tank M."/>
            <person name="Hara E."/>
            <person name="Tamaki H."/>
            <person name="Takaichi S."/>
            <person name="Haruta S."/>
            <person name="Hanada S."/>
        </authorList>
    </citation>
    <scope>NUCLEOTIDE SEQUENCE [LARGE SCALE GENOMIC DNA]</scope>
    <source>
        <strain evidence="7">W35</strain>
    </source>
</reference>
<dbReference type="PANTHER" id="PTHR47506">
    <property type="entry name" value="TRANSCRIPTIONAL REGULATORY PROTEIN"/>
    <property type="match status" value="1"/>
</dbReference>
<evidence type="ECO:0000256" key="2">
    <source>
        <dbReference type="ARBA" id="ARBA00023125"/>
    </source>
</evidence>
<dbReference type="InterPro" id="IPR036271">
    <property type="entry name" value="Tet_transcr_reg_TetR-rel_C_sf"/>
</dbReference>